<evidence type="ECO:0000259" key="1">
    <source>
        <dbReference type="PROSITE" id="PS50943"/>
    </source>
</evidence>
<feature type="domain" description="HTH cro/C1-type" evidence="1">
    <location>
        <begin position="19"/>
        <end position="72"/>
    </location>
</feature>
<gene>
    <name evidence="2" type="ORF">NG895_23605</name>
</gene>
<dbReference type="EMBL" id="JAMXLR010000077">
    <property type="protein sequence ID" value="MCO6046897.1"/>
    <property type="molecule type" value="Genomic_DNA"/>
</dbReference>
<dbReference type="SMART" id="SM00530">
    <property type="entry name" value="HTH_XRE"/>
    <property type="match status" value="1"/>
</dbReference>
<keyword evidence="3" id="KW-1185">Reference proteome</keyword>
<dbReference type="Pfam" id="PF12680">
    <property type="entry name" value="SnoaL_2"/>
    <property type="match status" value="1"/>
</dbReference>
<protein>
    <submittedName>
        <fullName evidence="2">Helix-turn-helix domain-containing protein</fullName>
    </submittedName>
</protein>
<dbReference type="RefSeq" id="WP_252855005.1">
    <property type="nucleotide sequence ID" value="NZ_JAMXLR010000077.1"/>
</dbReference>
<dbReference type="Gene3D" id="3.10.450.50">
    <property type="match status" value="1"/>
</dbReference>
<dbReference type="PROSITE" id="PS50943">
    <property type="entry name" value="HTH_CROC1"/>
    <property type="match status" value="1"/>
</dbReference>
<organism evidence="2 3">
    <name type="scientific">Aeoliella straminimaris</name>
    <dbReference type="NCBI Taxonomy" id="2954799"/>
    <lineage>
        <taxon>Bacteria</taxon>
        <taxon>Pseudomonadati</taxon>
        <taxon>Planctomycetota</taxon>
        <taxon>Planctomycetia</taxon>
        <taxon>Pirellulales</taxon>
        <taxon>Lacipirellulaceae</taxon>
        <taxon>Aeoliella</taxon>
    </lineage>
</organism>
<dbReference type="Pfam" id="PF13560">
    <property type="entry name" value="HTH_31"/>
    <property type="match status" value="1"/>
</dbReference>
<name>A0A9X2FF38_9BACT</name>
<dbReference type="SUPFAM" id="SSF47413">
    <property type="entry name" value="lambda repressor-like DNA-binding domains"/>
    <property type="match status" value="1"/>
</dbReference>
<evidence type="ECO:0000313" key="3">
    <source>
        <dbReference type="Proteomes" id="UP001155241"/>
    </source>
</evidence>
<dbReference type="SUPFAM" id="SSF54427">
    <property type="entry name" value="NTF2-like"/>
    <property type="match status" value="1"/>
</dbReference>
<reference evidence="2" key="1">
    <citation type="submission" date="2022-06" db="EMBL/GenBank/DDBJ databases">
        <title>Aeoliella straminimaris, a novel planctomycete from sediments.</title>
        <authorList>
            <person name="Vitorino I.R."/>
            <person name="Lage O.M."/>
        </authorList>
    </citation>
    <scope>NUCLEOTIDE SEQUENCE</scope>
    <source>
        <strain evidence="2">ICT_H6.2</strain>
    </source>
</reference>
<dbReference type="Gene3D" id="1.10.260.40">
    <property type="entry name" value="lambda repressor-like DNA-binding domains"/>
    <property type="match status" value="1"/>
</dbReference>
<dbReference type="CDD" id="cd00093">
    <property type="entry name" value="HTH_XRE"/>
    <property type="match status" value="1"/>
</dbReference>
<dbReference type="InterPro" id="IPR001387">
    <property type="entry name" value="Cro/C1-type_HTH"/>
</dbReference>
<proteinExistence type="predicted"/>
<dbReference type="InterPro" id="IPR010982">
    <property type="entry name" value="Lambda_DNA-bd_dom_sf"/>
</dbReference>
<dbReference type="InterPro" id="IPR032710">
    <property type="entry name" value="NTF2-like_dom_sf"/>
</dbReference>
<dbReference type="InterPro" id="IPR037401">
    <property type="entry name" value="SnoaL-like"/>
</dbReference>
<dbReference type="AlphaFoldDB" id="A0A9X2FF38"/>
<dbReference type="GO" id="GO:0003677">
    <property type="term" value="F:DNA binding"/>
    <property type="evidence" value="ECO:0007669"/>
    <property type="project" value="InterPro"/>
</dbReference>
<accession>A0A9X2FF38</accession>
<dbReference type="Proteomes" id="UP001155241">
    <property type="component" value="Unassembled WGS sequence"/>
</dbReference>
<comment type="caution">
    <text evidence="2">The sequence shown here is derived from an EMBL/GenBank/DDBJ whole genome shotgun (WGS) entry which is preliminary data.</text>
</comment>
<evidence type="ECO:0000313" key="2">
    <source>
        <dbReference type="EMBL" id="MCO6046897.1"/>
    </source>
</evidence>
<sequence length="239" mass="27104">MAWKQQPAGRSLRCNGEILRYHREHHGWTQAQLARRAGYSARVIAKAEGDGTLRPDTIEHLADALSTSVHPVYPEDLVAVPKAIARQIIENYARYEADCARYCQELIADDIELVVPGDPSVLPFCGTYSGREGFDQFWRNFFAVMERHDKELVLRTMRVFAEGNHVVLFLRECGSFAGSSTHHTTPIALLLEFERGKVKRMEDHFNAVVAEERVRELLVDSQEARDALRNALDDPQNGD</sequence>